<feature type="compositionally biased region" description="Polar residues" evidence="1">
    <location>
        <begin position="38"/>
        <end position="60"/>
    </location>
</feature>
<reference evidence="2 3" key="1">
    <citation type="submission" date="2013-11" db="EMBL/GenBank/DDBJ databases">
        <title>The Damaraland mole rat (Fukomys damarensis) genome and evolution of African mole rats.</title>
        <authorList>
            <person name="Gladyshev V.N."/>
            <person name="Fang X."/>
        </authorList>
    </citation>
    <scope>NUCLEOTIDE SEQUENCE [LARGE SCALE GENOMIC DNA]</scope>
    <source>
        <tissue evidence="2">Liver</tissue>
    </source>
</reference>
<organism evidence="2 3">
    <name type="scientific">Fukomys damarensis</name>
    <name type="common">Damaraland mole rat</name>
    <name type="synonym">Cryptomys damarensis</name>
    <dbReference type="NCBI Taxonomy" id="885580"/>
    <lineage>
        <taxon>Eukaryota</taxon>
        <taxon>Metazoa</taxon>
        <taxon>Chordata</taxon>
        <taxon>Craniata</taxon>
        <taxon>Vertebrata</taxon>
        <taxon>Euteleostomi</taxon>
        <taxon>Mammalia</taxon>
        <taxon>Eutheria</taxon>
        <taxon>Euarchontoglires</taxon>
        <taxon>Glires</taxon>
        <taxon>Rodentia</taxon>
        <taxon>Hystricomorpha</taxon>
        <taxon>Bathyergidae</taxon>
        <taxon>Fukomys</taxon>
    </lineage>
</organism>
<feature type="compositionally biased region" description="Pro residues" evidence="1">
    <location>
        <begin position="116"/>
        <end position="125"/>
    </location>
</feature>
<feature type="region of interest" description="Disordered" evidence="1">
    <location>
        <begin position="1"/>
        <end position="138"/>
    </location>
</feature>
<keyword evidence="3" id="KW-1185">Reference proteome</keyword>
<evidence type="ECO:0000313" key="2">
    <source>
        <dbReference type="EMBL" id="KFO28872.1"/>
    </source>
</evidence>
<evidence type="ECO:0000256" key="1">
    <source>
        <dbReference type="SAM" id="MobiDB-lite"/>
    </source>
</evidence>
<dbReference type="EMBL" id="KN122676">
    <property type="protein sequence ID" value="KFO28872.1"/>
    <property type="molecule type" value="Genomic_DNA"/>
</dbReference>
<name>A0A091DCS1_FUKDA</name>
<protein>
    <submittedName>
        <fullName evidence="2">Uncharacterized protein</fullName>
    </submittedName>
</protein>
<sequence>MTHCPGPSRTLPGPWVASSRRRLGPGGDFHNRTDDSASSHLLHSVNSPKVASILHSSSARPPNHSPPARRHRPRKTTTVAVNAHLGEQPQRRLRQDPGNPNNSETGTEYPTSAPIAPVPADPSRPPRSRQEASRGATH</sequence>
<accession>A0A091DCS1</accession>
<proteinExistence type="predicted"/>
<gene>
    <name evidence="2" type="ORF">H920_09815</name>
</gene>
<evidence type="ECO:0000313" key="3">
    <source>
        <dbReference type="Proteomes" id="UP000028990"/>
    </source>
</evidence>
<feature type="compositionally biased region" description="Polar residues" evidence="1">
    <location>
        <begin position="98"/>
        <end position="110"/>
    </location>
</feature>
<dbReference type="Proteomes" id="UP000028990">
    <property type="component" value="Unassembled WGS sequence"/>
</dbReference>
<dbReference type="AlphaFoldDB" id="A0A091DCS1"/>